<gene>
    <name evidence="5" type="ORF">ACRE_009170</name>
</gene>
<dbReference type="EMBL" id="JPKY01000004">
    <property type="protein sequence ID" value="KFH48233.1"/>
    <property type="molecule type" value="Genomic_DNA"/>
</dbReference>
<dbReference type="GO" id="GO:0000976">
    <property type="term" value="F:transcription cis-regulatory region binding"/>
    <property type="evidence" value="ECO:0007669"/>
    <property type="project" value="TreeGrafter"/>
</dbReference>
<name>A0A086TFV1_HAPC1</name>
<dbReference type="Pfam" id="PF11951">
    <property type="entry name" value="Fungal_trans_2"/>
    <property type="match status" value="2"/>
</dbReference>
<sequence length="732" mass="81615">MENTLPNSPRVEDSAWTDNQSLSCDEGNLEATMNQSRQIMDMSRTGPSRAAQIHGGQLSPASTSVDIPVDISSAPTVAPSASSSCGESWGSGNADQEENENDAPWEQRSDDALTVPKVEPGEDEFDLNELNAAPMTPAVMTEPSINPEVKQKRPRGRPRKHPLTPVASTSKVTKGRSKTGCITCRKRKKKCDEAKPRCMNCEKNAVVCEGYHEKQIWRSGKEKAEEDRLRRESLPDITLPPLFHGVETIEDQIFWKHYINNFSNVLTVEGEAKNAFKDIILHLANQHQGLMHSILSVSSKHIDFDTPYGAKLMRENPTTNRQALQERSDHHHDEAMKRFYEDIANSVDKTDPEYQTAEYQTILSARYGQILCRLLQTRVEGNASGEHRLHLQAFQTLIEHSPPQDPAFYAFITEFFQYHIYADDLLWHPDTRATRLSSEAWEPGAPIQSPRLLGVADGLLQCMAIISALRNTIRKNLAASNDPPVDYIMLFRAAEINSAIREWTPRWPQGDSRTRVGLLYKQMMFIYLFRTIYPPSASTRGLSSLSSSSSSTPQRRASMAASIVSTASAPIFGSSRTPQGIDLPHSCPSSRNPSRHSSMHEGDPHASRPAGFDASGASSPPPKRRPVLDDPRLISAVDESLNILESFKPSEPAQTLLLVPCLLVGIACFELGRRERVRKAIRAVRGYTGLRNCDRVAELLEEIWALMDEGDWVAVWDWQAVALRMGIDVPCT</sequence>
<evidence type="ECO:0000259" key="4">
    <source>
        <dbReference type="PROSITE" id="PS50048"/>
    </source>
</evidence>
<keyword evidence="2" id="KW-0539">Nucleus</keyword>
<dbReference type="PANTHER" id="PTHR37534">
    <property type="entry name" value="TRANSCRIPTIONAL ACTIVATOR PROTEIN UGA3"/>
    <property type="match status" value="1"/>
</dbReference>
<comment type="subcellular location">
    <subcellularLocation>
        <location evidence="1">Nucleus</location>
    </subcellularLocation>
</comment>
<dbReference type="GO" id="GO:0045944">
    <property type="term" value="P:positive regulation of transcription by RNA polymerase II"/>
    <property type="evidence" value="ECO:0007669"/>
    <property type="project" value="TreeGrafter"/>
</dbReference>
<comment type="caution">
    <text evidence="5">The sequence shown here is derived from an EMBL/GenBank/DDBJ whole genome shotgun (WGS) entry which is preliminary data.</text>
</comment>
<dbReference type="Pfam" id="PF00172">
    <property type="entry name" value="Zn_clus"/>
    <property type="match status" value="1"/>
</dbReference>
<feature type="compositionally biased region" description="Polar residues" evidence="3">
    <location>
        <begin position="587"/>
        <end position="596"/>
    </location>
</feature>
<evidence type="ECO:0000313" key="6">
    <source>
        <dbReference type="Proteomes" id="UP000029964"/>
    </source>
</evidence>
<accession>A0A086TFV1</accession>
<feature type="region of interest" description="Disordered" evidence="3">
    <location>
        <begin position="1"/>
        <end position="27"/>
    </location>
</feature>
<organism evidence="5 6">
    <name type="scientific">Hapsidospora chrysogenum (strain ATCC 11550 / CBS 779.69 / DSM 880 / IAM 14645 / JCM 23072 / IMI 49137)</name>
    <name type="common">Acremonium chrysogenum</name>
    <dbReference type="NCBI Taxonomy" id="857340"/>
    <lineage>
        <taxon>Eukaryota</taxon>
        <taxon>Fungi</taxon>
        <taxon>Dikarya</taxon>
        <taxon>Ascomycota</taxon>
        <taxon>Pezizomycotina</taxon>
        <taxon>Sordariomycetes</taxon>
        <taxon>Hypocreomycetidae</taxon>
        <taxon>Hypocreales</taxon>
        <taxon>Bionectriaceae</taxon>
        <taxon>Hapsidospora</taxon>
    </lineage>
</organism>
<feature type="domain" description="Zn(2)-C6 fungal-type" evidence="4">
    <location>
        <begin position="180"/>
        <end position="208"/>
    </location>
</feature>
<proteinExistence type="predicted"/>
<keyword evidence="6" id="KW-1185">Reference proteome</keyword>
<dbReference type="PROSITE" id="PS00463">
    <property type="entry name" value="ZN2_CY6_FUNGAL_1"/>
    <property type="match status" value="1"/>
</dbReference>
<evidence type="ECO:0000313" key="5">
    <source>
        <dbReference type="EMBL" id="KFH48233.1"/>
    </source>
</evidence>
<dbReference type="InterPro" id="IPR001138">
    <property type="entry name" value="Zn2Cys6_DnaBD"/>
</dbReference>
<dbReference type="GO" id="GO:0008270">
    <property type="term" value="F:zinc ion binding"/>
    <property type="evidence" value="ECO:0007669"/>
    <property type="project" value="InterPro"/>
</dbReference>
<feature type="compositionally biased region" description="Low complexity" evidence="3">
    <location>
        <begin position="72"/>
        <end position="92"/>
    </location>
</feature>
<protein>
    <submittedName>
        <fullName evidence="5">Transcriptional regulatory protein-like protein</fullName>
    </submittedName>
</protein>
<dbReference type="InterPro" id="IPR036864">
    <property type="entry name" value="Zn2-C6_fun-type_DNA-bd_sf"/>
</dbReference>
<dbReference type="Gene3D" id="4.10.240.10">
    <property type="entry name" value="Zn(2)-C6 fungal-type DNA-binding domain"/>
    <property type="match status" value="1"/>
</dbReference>
<dbReference type="PROSITE" id="PS50048">
    <property type="entry name" value="ZN2_CY6_FUNGAL_2"/>
    <property type="match status" value="1"/>
</dbReference>
<dbReference type="GO" id="GO:0005634">
    <property type="term" value="C:nucleus"/>
    <property type="evidence" value="ECO:0007669"/>
    <property type="project" value="UniProtKB-SubCell"/>
</dbReference>
<dbReference type="InterPro" id="IPR021858">
    <property type="entry name" value="Fun_TF"/>
</dbReference>
<dbReference type="GO" id="GO:0000981">
    <property type="term" value="F:DNA-binding transcription factor activity, RNA polymerase II-specific"/>
    <property type="evidence" value="ECO:0007669"/>
    <property type="project" value="InterPro"/>
</dbReference>
<reference evidence="6" key="1">
    <citation type="journal article" date="2014" name="Genome Announc.">
        <title>Genome sequence and annotation of Acremonium chrysogenum, producer of the beta-lactam antibiotic cephalosporin C.</title>
        <authorList>
            <person name="Terfehr D."/>
            <person name="Dahlmann T.A."/>
            <person name="Specht T."/>
            <person name="Zadra I."/>
            <person name="Kuernsteiner H."/>
            <person name="Kueck U."/>
        </authorList>
    </citation>
    <scope>NUCLEOTIDE SEQUENCE [LARGE SCALE GENOMIC DNA]</scope>
    <source>
        <strain evidence="6">ATCC 11550 / CBS 779.69 / DSM 880 / IAM 14645 / JCM 23072 / IMI 49137</strain>
    </source>
</reference>
<feature type="region of interest" description="Disordered" evidence="3">
    <location>
        <begin position="43"/>
        <end position="112"/>
    </location>
</feature>
<evidence type="ECO:0000256" key="3">
    <source>
        <dbReference type="SAM" id="MobiDB-lite"/>
    </source>
</evidence>
<dbReference type="OrthoDB" id="5333823at2759"/>
<dbReference type="AlphaFoldDB" id="A0A086TFV1"/>
<dbReference type="SUPFAM" id="SSF57701">
    <property type="entry name" value="Zn2/Cys6 DNA-binding domain"/>
    <property type="match status" value="1"/>
</dbReference>
<dbReference type="CDD" id="cd00067">
    <property type="entry name" value="GAL4"/>
    <property type="match status" value="1"/>
</dbReference>
<dbReference type="HOGENOM" id="CLU_021380_1_0_1"/>
<dbReference type="Proteomes" id="UP000029964">
    <property type="component" value="Unassembled WGS sequence"/>
</dbReference>
<feature type="region of interest" description="Disordered" evidence="3">
    <location>
        <begin position="575"/>
        <end position="630"/>
    </location>
</feature>
<evidence type="ECO:0000256" key="2">
    <source>
        <dbReference type="ARBA" id="ARBA00023242"/>
    </source>
</evidence>
<feature type="region of interest" description="Disordered" evidence="3">
    <location>
        <begin position="135"/>
        <end position="172"/>
    </location>
</feature>
<dbReference type="PANTHER" id="PTHR37534:SF38">
    <property type="entry name" value="ZN(2)-C6 FUNGAL-TYPE DOMAIN-CONTAINING PROTEIN"/>
    <property type="match status" value="1"/>
</dbReference>
<dbReference type="SMART" id="SM00066">
    <property type="entry name" value="GAL4"/>
    <property type="match status" value="1"/>
</dbReference>
<feature type="region of interest" description="Disordered" evidence="3">
    <location>
        <begin position="540"/>
        <end position="560"/>
    </location>
</feature>
<feature type="compositionally biased region" description="Low complexity" evidence="3">
    <location>
        <begin position="540"/>
        <end position="558"/>
    </location>
</feature>
<feature type="compositionally biased region" description="Basic residues" evidence="3">
    <location>
        <begin position="152"/>
        <end position="162"/>
    </location>
</feature>
<dbReference type="STRING" id="857340.A0A086TFV1"/>
<evidence type="ECO:0000256" key="1">
    <source>
        <dbReference type="ARBA" id="ARBA00004123"/>
    </source>
</evidence>